<organism evidence="3 4">
    <name type="scientific">Rhodotorula graminis (strain WP1)</name>
    <dbReference type="NCBI Taxonomy" id="578459"/>
    <lineage>
        <taxon>Eukaryota</taxon>
        <taxon>Fungi</taxon>
        <taxon>Dikarya</taxon>
        <taxon>Basidiomycota</taxon>
        <taxon>Pucciniomycotina</taxon>
        <taxon>Microbotryomycetes</taxon>
        <taxon>Sporidiobolales</taxon>
        <taxon>Sporidiobolaceae</taxon>
        <taxon>Rhodotorula</taxon>
    </lineage>
</organism>
<keyword evidence="4" id="KW-1185">Reference proteome</keyword>
<feature type="compositionally biased region" description="Polar residues" evidence="1">
    <location>
        <begin position="306"/>
        <end position="316"/>
    </location>
</feature>
<dbReference type="AlphaFoldDB" id="A0A0P9EWI4"/>
<evidence type="ECO:0000256" key="2">
    <source>
        <dbReference type="SAM" id="SignalP"/>
    </source>
</evidence>
<feature type="region of interest" description="Disordered" evidence="1">
    <location>
        <begin position="306"/>
        <end position="331"/>
    </location>
</feature>
<evidence type="ECO:0000256" key="1">
    <source>
        <dbReference type="SAM" id="MobiDB-lite"/>
    </source>
</evidence>
<dbReference type="STRING" id="578459.A0A0P9EWI4"/>
<dbReference type="OrthoDB" id="2564904at2759"/>
<dbReference type="RefSeq" id="XP_018269704.1">
    <property type="nucleotide sequence ID" value="XM_018414637.1"/>
</dbReference>
<dbReference type="EMBL" id="KQ474082">
    <property type="protein sequence ID" value="KPV73655.1"/>
    <property type="molecule type" value="Genomic_DNA"/>
</dbReference>
<dbReference type="OMA" id="CDSELQD"/>
<protein>
    <recommendedName>
        <fullName evidence="5">Macrofage activating glycoprotein</fullName>
    </recommendedName>
</protein>
<accession>A0A0P9EWI4</accession>
<name>A0A0P9EWI4_RHOGW</name>
<evidence type="ECO:0008006" key="5">
    <source>
        <dbReference type="Google" id="ProtNLM"/>
    </source>
</evidence>
<sequence length="424" mass="43442">MLVHSALAFASASALLVAAHADPRLVRRAPAPAGEPSTATVAAAATKTHKVAAAAADSTVTAVATTDNVQIKAAAQSALPLTQYTYAYDQVPYQVNPYPSVRGPQSGYNQCNSTTEGDDALCQTLIANDIKDFCLWGSDLTGTELDTIGDIEAAVVSYCTQKGHGGRSIKGGAITGVQVLKTEAYIQWTGFIDQTALHLTADDSGGELDPHGADLQGGLVYSSGLPSGDNKTLEQAVEWNLFIGGGVFCLKLCDPEYYKKTGTFFCENRYDRMGCSYNMPASYVDKEFSVCDSELQDVVGVYTGTDGKTSTYSQPPEGTAPNPPYTPRVPKSSNCQTYASTDLFEAVSTSAASSSASASGASMTSGSMSAGASQSASGTGTAASQGAGGNSGAVSSTRTGSGASMWLASSGFVALVAGALAVLA</sequence>
<proteinExistence type="predicted"/>
<evidence type="ECO:0000313" key="3">
    <source>
        <dbReference type="EMBL" id="KPV73655.1"/>
    </source>
</evidence>
<feature type="chain" id="PRO_5006156727" description="Macrofage activating glycoprotein" evidence="2">
    <location>
        <begin position="22"/>
        <end position="424"/>
    </location>
</feature>
<dbReference type="GeneID" id="28975085"/>
<feature type="signal peptide" evidence="2">
    <location>
        <begin position="1"/>
        <end position="21"/>
    </location>
</feature>
<evidence type="ECO:0000313" key="4">
    <source>
        <dbReference type="Proteomes" id="UP000053890"/>
    </source>
</evidence>
<feature type="compositionally biased region" description="Low complexity" evidence="1">
    <location>
        <begin position="363"/>
        <end position="385"/>
    </location>
</feature>
<dbReference type="Proteomes" id="UP000053890">
    <property type="component" value="Unassembled WGS sequence"/>
</dbReference>
<gene>
    <name evidence="3" type="ORF">RHOBADRAFT_45616</name>
</gene>
<keyword evidence="2" id="KW-0732">Signal</keyword>
<reference evidence="3 4" key="1">
    <citation type="journal article" date="2015" name="Front. Microbiol.">
        <title>Genome sequence of the plant growth promoting endophytic yeast Rhodotorula graminis WP1.</title>
        <authorList>
            <person name="Firrincieli A."/>
            <person name="Otillar R."/>
            <person name="Salamov A."/>
            <person name="Schmutz J."/>
            <person name="Khan Z."/>
            <person name="Redman R.S."/>
            <person name="Fleck N.D."/>
            <person name="Lindquist E."/>
            <person name="Grigoriev I.V."/>
            <person name="Doty S.L."/>
        </authorList>
    </citation>
    <scope>NUCLEOTIDE SEQUENCE [LARGE SCALE GENOMIC DNA]</scope>
    <source>
        <strain evidence="3 4">WP1</strain>
    </source>
</reference>
<feature type="region of interest" description="Disordered" evidence="1">
    <location>
        <begin position="363"/>
        <end position="400"/>
    </location>
</feature>